<sequence>MDKMNHELFGEISYDLYWSGQQKIKIFGKEKVIILSIDGNENGEFQDAQKEAYTNLVDNMENIMTKAEEAIFDYYQEVYMEYRDMVEADEADKIAPIIENKEELGNLVEPTQLIIRRVRNNGIRRLGLLFDCTWNIEHGLAVKIEDEEVVEVGFQDIVL</sequence>
<dbReference type="InterPro" id="IPR054254">
    <property type="entry name" value="DUF6985"/>
</dbReference>
<accession>A0A220MKG9</accession>
<name>A0A220MKG9_9BACL</name>
<feature type="domain" description="DUF6985" evidence="1">
    <location>
        <begin position="9"/>
        <end position="158"/>
    </location>
</feature>
<gene>
    <name evidence="2" type="ORF">BP422_17985</name>
</gene>
<dbReference type="EMBL" id="CP018145">
    <property type="protein sequence ID" value="ASJ55269.1"/>
    <property type="molecule type" value="Genomic_DNA"/>
</dbReference>
<evidence type="ECO:0000313" key="2">
    <source>
        <dbReference type="EMBL" id="ASJ55269.1"/>
    </source>
</evidence>
<reference evidence="2 3" key="1">
    <citation type="submission" date="2016-11" db="EMBL/GenBank/DDBJ databases">
        <authorList>
            <person name="Jaros S."/>
            <person name="Januszkiewicz K."/>
            <person name="Wedrychowicz H."/>
        </authorList>
    </citation>
    <scope>NUCLEOTIDE SEQUENCE [LARGE SCALE GENOMIC DNA]</scope>
    <source>
        <strain evidence="2 3">NF2</strain>
    </source>
</reference>
<dbReference type="Proteomes" id="UP000197781">
    <property type="component" value="Chromosome"/>
</dbReference>
<evidence type="ECO:0000313" key="3">
    <source>
        <dbReference type="Proteomes" id="UP000197781"/>
    </source>
</evidence>
<dbReference type="Pfam" id="PF22481">
    <property type="entry name" value="DUF6985"/>
    <property type="match status" value="1"/>
</dbReference>
<proteinExistence type="predicted"/>
<dbReference type="AlphaFoldDB" id="A0A220MKG9"/>
<dbReference type="KEGG" id="bfm:BP422_17985"/>
<protein>
    <recommendedName>
        <fullName evidence="1">DUF6985 domain-containing protein</fullName>
    </recommendedName>
</protein>
<dbReference type="RefSeq" id="WP_205669416.1">
    <property type="nucleotide sequence ID" value="NZ_CP018145.1"/>
</dbReference>
<organism evidence="2 3">
    <name type="scientific">Brevibacillus formosus</name>
    <dbReference type="NCBI Taxonomy" id="54913"/>
    <lineage>
        <taxon>Bacteria</taxon>
        <taxon>Bacillati</taxon>
        <taxon>Bacillota</taxon>
        <taxon>Bacilli</taxon>
        <taxon>Bacillales</taxon>
        <taxon>Paenibacillaceae</taxon>
        <taxon>Brevibacillus</taxon>
    </lineage>
</organism>
<evidence type="ECO:0000259" key="1">
    <source>
        <dbReference type="Pfam" id="PF22481"/>
    </source>
</evidence>